<feature type="active site" description="Proton acceptor; specific for L-alanine" evidence="4">
    <location>
        <position position="266"/>
    </location>
</feature>
<name>A0ABS4JNE8_9FIRM</name>
<comment type="similarity">
    <text evidence="4">Belongs to the alanine racemase family.</text>
</comment>
<dbReference type="EC" id="5.1.1.1" evidence="4"/>
<evidence type="ECO:0000256" key="4">
    <source>
        <dbReference type="HAMAP-Rule" id="MF_01201"/>
    </source>
</evidence>
<gene>
    <name evidence="6" type="ORF">J2Z79_000437</name>
</gene>
<dbReference type="Pfam" id="PF00842">
    <property type="entry name" value="Ala_racemase_C"/>
    <property type="match status" value="1"/>
</dbReference>
<evidence type="ECO:0000259" key="5">
    <source>
        <dbReference type="SMART" id="SM01005"/>
    </source>
</evidence>
<evidence type="ECO:0000256" key="1">
    <source>
        <dbReference type="ARBA" id="ARBA00001933"/>
    </source>
</evidence>
<comment type="pathway">
    <text evidence="4">Amino-acid biosynthesis; D-alanine biosynthesis; D-alanine from L-alanine: step 1/1.</text>
</comment>
<dbReference type="NCBIfam" id="TIGR00492">
    <property type="entry name" value="alr"/>
    <property type="match status" value="1"/>
</dbReference>
<evidence type="ECO:0000256" key="2">
    <source>
        <dbReference type="ARBA" id="ARBA00022898"/>
    </source>
</evidence>
<dbReference type="CDD" id="cd00430">
    <property type="entry name" value="PLPDE_III_AR"/>
    <property type="match status" value="1"/>
</dbReference>
<dbReference type="EMBL" id="JAGGLG010000002">
    <property type="protein sequence ID" value="MBP2017063.1"/>
    <property type="molecule type" value="Genomic_DNA"/>
</dbReference>
<proteinExistence type="inferred from homology"/>
<dbReference type="InterPro" id="IPR020622">
    <property type="entry name" value="Ala_racemase_pyridoxalP-BS"/>
</dbReference>
<evidence type="ECO:0000256" key="3">
    <source>
        <dbReference type="ARBA" id="ARBA00023235"/>
    </source>
</evidence>
<dbReference type="InterPro" id="IPR001608">
    <property type="entry name" value="Ala_racemase_N"/>
</dbReference>
<comment type="cofactor">
    <cofactor evidence="1 4">
        <name>pyridoxal 5'-phosphate</name>
        <dbReference type="ChEBI" id="CHEBI:597326"/>
    </cofactor>
</comment>
<protein>
    <recommendedName>
        <fullName evidence="4">Alanine racemase</fullName>
        <ecNumber evidence="4">5.1.1.1</ecNumber>
    </recommendedName>
</protein>
<keyword evidence="2 4" id="KW-0663">Pyridoxal phosphate</keyword>
<evidence type="ECO:0000313" key="7">
    <source>
        <dbReference type="Proteomes" id="UP001519289"/>
    </source>
</evidence>
<dbReference type="InterPro" id="IPR009006">
    <property type="entry name" value="Ala_racemase/Decarboxylase_C"/>
</dbReference>
<comment type="caution">
    <text evidence="6">The sequence shown here is derived from an EMBL/GenBank/DDBJ whole genome shotgun (WGS) entry which is preliminary data.</text>
</comment>
<dbReference type="InterPro" id="IPR029066">
    <property type="entry name" value="PLP-binding_barrel"/>
</dbReference>
<dbReference type="PANTHER" id="PTHR30511">
    <property type="entry name" value="ALANINE RACEMASE"/>
    <property type="match status" value="1"/>
</dbReference>
<dbReference type="InterPro" id="IPR000821">
    <property type="entry name" value="Ala_racemase"/>
</dbReference>
<evidence type="ECO:0000313" key="6">
    <source>
        <dbReference type="EMBL" id="MBP2017063.1"/>
    </source>
</evidence>
<dbReference type="SMART" id="SM01005">
    <property type="entry name" value="Ala_racemase_C"/>
    <property type="match status" value="1"/>
</dbReference>
<feature type="binding site" evidence="4">
    <location>
        <position position="314"/>
    </location>
    <ligand>
        <name>substrate</name>
    </ligand>
</feature>
<comment type="function">
    <text evidence="4">Catalyzes the interconversion of L-alanine and D-alanine. May also act on other amino acids.</text>
</comment>
<dbReference type="Pfam" id="PF01168">
    <property type="entry name" value="Ala_racemase_N"/>
    <property type="match status" value="1"/>
</dbReference>
<dbReference type="Proteomes" id="UP001519289">
    <property type="component" value="Unassembled WGS sequence"/>
</dbReference>
<dbReference type="SUPFAM" id="SSF50621">
    <property type="entry name" value="Alanine racemase C-terminal domain-like"/>
    <property type="match status" value="1"/>
</dbReference>
<feature type="modified residue" description="N6-(pyridoxal phosphate)lysine" evidence="4">
    <location>
        <position position="39"/>
    </location>
</feature>
<organism evidence="6 7">
    <name type="scientific">Symbiobacterium terraclitae</name>
    <dbReference type="NCBI Taxonomy" id="557451"/>
    <lineage>
        <taxon>Bacteria</taxon>
        <taxon>Bacillati</taxon>
        <taxon>Bacillota</taxon>
        <taxon>Clostridia</taxon>
        <taxon>Eubacteriales</taxon>
        <taxon>Symbiobacteriaceae</taxon>
        <taxon>Symbiobacterium</taxon>
    </lineage>
</organism>
<dbReference type="HAMAP" id="MF_01201">
    <property type="entry name" value="Ala_racemase"/>
    <property type="match status" value="1"/>
</dbReference>
<comment type="catalytic activity">
    <reaction evidence="4">
        <text>L-alanine = D-alanine</text>
        <dbReference type="Rhea" id="RHEA:20249"/>
        <dbReference type="ChEBI" id="CHEBI:57416"/>
        <dbReference type="ChEBI" id="CHEBI:57972"/>
        <dbReference type="EC" id="5.1.1.1"/>
    </reaction>
</comment>
<dbReference type="PANTHER" id="PTHR30511:SF0">
    <property type="entry name" value="ALANINE RACEMASE, CATABOLIC-RELATED"/>
    <property type="match status" value="1"/>
</dbReference>
<feature type="binding site" evidence="4">
    <location>
        <position position="137"/>
    </location>
    <ligand>
        <name>substrate</name>
    </ligand>
</feature>
<dbReference type="PRINTS" id="PR00992">
    <property type="entry name" value="ALARACEMASE"/>
</dbReference>
<keyword evidence="3 4" id="KW-0413">Isomerase</keyword>
<feature type="domain" description="Alanine racemase C-terminal" evidence="5">
    <location>
        <begin position="245"/>
        <end position="373"/>
    </location>
</feature>
<dbReference type="InterPro" id="IPR011079">
    <property type="entry name" value="Ala_racemase_C"/>
</dbReference>
<dbReference type="SUPFAM" id="SSF51419">
    <property type="entry name" value="PLP-binding barrel"/>
    <property type="match status" value="1"/>
</dbReference>
<dbReference type="Gene3D" id="3.20.20.10">
    <property type="entry name" value="Alanine racemase"/>
    <property type="match status" value="1"/>
</dbReference>
<dbReference type="Gene3D" id="2.40.37.10">
    <property type="entry name" value="Lyase, Ornithine Decarboxylase, Chain A, domain 1"/>
    <property type="match status" value="1"/>
</dbReference>
<accession>A0ABS4JNE8</accession>
<dbReference type="PROSITE" id="PS00395">
    <property type="entry name" value="ALANINE_RACEMASE"/>
    <property type="match status" value="1"/>
</dbReference>
<dbReference type="RefSeq" id="WP_209465213.1">
    <property type="nucleotide sequence ID" value="NZ_JAGGLG010000002.1"/>
</dbReference>
<feature type="active site" description="Proton acceptor; specific for D-alanine" evidence="4">
    <location>
        <position position="39"/>
    </location>
</feature>
<keyword evidence="7" id="KW-1185">Reference proteome</keyword>
<sequence length="377" mass="40785">MDLDRMRPTWAEINLRAIKANVAALKKASRAPHLMAVVKANGYGHGAVPVAAAAVEAGADWLGVATVEEGVTLRRSGLTAPILVLGYVSPGQAETVITEGLRVALFDGELGQALNKAARRLRRKARVHVKVDTGMGRVGFQVEQMDAIARHLAGLTHVEVEGVFTHLAAADEPENPYTQHQLQRYGEALAALAAAGIRPSIRHAANSAGLMLHPEAHYDMVRTGIAMLGLPPDPDVAWPVPLTPALSWKTRVGLVKWVEAGQSISYGCTYTARAREQIATLPVGYADGYSRRLSNRAEVLIHGRRCPVVGRVTMDQTMVHVPDDLQIQVGDEVVLIGRQGDEEITATDLARWSGTVNYEIVCSISPRVARFYPPEDE</sequence>
<dbReference type="GO" id="GO:0008784">
    <property type="term" value="F:alanine racemase activity"/>
    <property type="evidence" value="ECO:0007669"/>
    <property type="project" value="UniProtKB-EC"/>
</dbReference>
<reference evidence="6 7" key="1">
    <citation type="submission" date="2021-03" db="EMBL/GenBank/DDBJ databases">
        <title>Genomic Encyclopedia of Type Strains, Phase IV (KMG-IV): sequencing the most valuable type-strain genomes for metagenomic binning, comparative biology and taxonomic classification.</title>
        <authorList>
            <person name="Goeker M."/>
        </authorList>
    </citation>
    <scope>NUCLEOTIDE SEQUENCE [LARGE SCALE GENOMIC DNA]</scope>
    <source>
        <strain evidence="6 7">DSM 27138</strain>
    </source>
</reference>